<reference evidence="3 4" key="1">
    <citation type="submission" date="2024-03" db="EMBL/GenBank/DDBJ databases">
        <title>A high-quality draft genome sequence of Diaporthe vaccinii, a causative agent of upright dieback and viscid rot disease in cranberry plants.</title>
        <authorList>
            <person name="Sarrasin M."/>
            <person name="Lang B.F."/>
            <person name="Burger G."/>
        </authorList>
    </citation>
    <scope>NUCLEOTIDE SEQUENCE [LARGE SCALE GENOMIC DNA]</scope>
    <source>
        <strain evidence="3 4">IS7</strain>
    </source>
</reference>
<evidence type="ECO:0000259" key="1">
    <source>
        <dbReference type="Pfam" id="PF01118"/>
    </source>
</evidence>
<feature type="domain" description="Semialdehyde dehydrogenase NAD-binding" evidence="1">
    <location>
        <begin position="3"/>
        <end position="91"/>
    </location>
</feature>
<dbReference type="Pfam" id="PF01118">
    <property type="entry name" value="Semialdhyde_dh"/>
    <property type="match status" value="1"/>
</dbReference>
<feature type="domain" description="NAD-dependent epimerase/dehydratase" evidence="2">
    <location>
        <begin position="154"/>
        <end position="233"/>
    </location>
</feature>
<dbReference type="InterPro" id="IPR051783">
    <property type="entry name" value="NAD(P)-dependent_oxidoreduct"/>
</dbReference>
<evidence type="ECO:0000259" key="2">
    <source>
        <dbReference type="Pfam" id="PF01370"/>
    </source>
</evidence>
<dbReference type="PANTHER" id="PTHR48079:SF6">
    <property type="entry name" value="NAD(P)-BINDING DOMAIN-CONTAINING PROTEIN-RELATED"/>
    <property type="match status" value="1"/>
</dbReference>
<sequence length="370" mass="40125">MVKVFLTGITGYTGGDIFHVLEKTHPDFEYSVLVRNESKAAPVKAKYPNVRIVYGTLDDSKVLEEEASKTDILIHTADASDHEGAAKAFAAGLAAGHSKEKPGYWIHTGGTGILTYQDTDADRYGQPLAYEPYNDLEGIDALTGLPDHAFHRNVDKIVLTAAEHPAIKAAIICPPTIYGKGRGVDNTKSRQVYVMANMTLKRGRAPIIGTGKASMDNVHVHDLTDLYIRQVEAALNPKPEIDAHIWGPKEGYLLAEGGYHVWGEVAKWVAEAAHAKGYIKDTTLEVNFPSGPFSPTVAESMLIPLKPLDVAEAKEIAGFEAASYGLNSRGYAKRARKYLGWNPSAPSLKEEVPNIVDVEAALLGLKPSKP</sequence>
<organism evidence="3 4">
    <name type="scientific">Diaporthe vaccinii</name>
    <dbReference type="NCBI Taxonomy" id="105482"/>
    <lineage>
        <taxon>Eukaryota</taxon>
        <taxon>Fungi</taxon>
        <taxon>Dikarya</taxon>
        <taxon>Ascomycota</taxon>
        <taxon>Pezizomycotina</taxon>
        <taxon>Sordariomycetes</taxon>
        <taxon>Sordariomycetidae</taxon>
        <taxon>Diaporthales</taxon>
        <taxon>Diaporthaceae</taxon>
        <taxon>Diaporthe</taxon>
        <taxon>Diaporthe eres species complex</taxon>
    </lineage>
</organism>
<dbReference type="Proteomes" id="UP001600888">
    <property type="component" value="Unassembled WGS sequence"/>
</dbReference>
<dbReference type="PANTHER" id="PTHR48079">
    <property type="entry name" value="PROTEIN YEEZ"/>
    <property type="match status" value="1"/>
</dbReference>
<dbReference type="EMBL" id="JBAWTH010000038">
    <property type="protein sequence ID" value="KAL2284098.1"/>
    <property type="molecule type" value="Genomic_DNA"/>
</dbReference>
<dbReference type="Gene3D" id="3.40.50.720">
    <property type="entry name" value="NAD(P)-binding Rossmann-like Domain"/>
    <property type="match status" value="2"/>
</dbReference>
<dbReference type="InterPro" id="IPR036291">
    <property type="entry name" value="NAD(P)-bd_dom_sf"/>
</dbReference>
<dbReference type="SUPFAM" id="SSF51735">
    <property type="entry name" value="NAD(P)-binding Rossmann-fold domains"/>
    <property type="match status" value="1"/>
</dbReference>
<keyword evidence="4" id="KW-1185">Reference proteome</keyword>
<dbReference type="Pfam" id="PF01370">
    <property type="entry name" value="Epimerase"/>
    <property type="match status" value="1"/>
</dbReference>
<dbReference type="InterPro" id="IPR000534">
    <property type="entry name" value="Semialdehyde_DH_NAD-bd"/>
</dbReference>
<accession>A0ABR4ENT2</accession>
<protein>
    <recommendedName>
        <fullName evidence="5">NAD(P)-binding domain-containing protein</fullName>
    </recommendedName>
</protein>
<comment type="caution">
    <text evidence="3">The sequence shown here is derived from an EMBL/GenBank/DDBJ whole genome shotgun (WGS) entry which is preliminary data.</text>
</comment>
<proteinExistence type="predicted"/>
<dbReference type="InterPro" id="IPR001509">
    <property type="entry name" value="Epimerase_deHydtase"/>
</dbReference>
<evidence type="ECO:0000313" key="4">
    <source>
        <dbReference type="Proteomes" id="UP001600888"/>
    </source>
</evidence>
<gene>
    <name evidence="3" type="ORF">FJTKL_09094</name>
</gene>
<evidence type="ECO:0008006" key="5">
    <source>
        <dbReference type="Google" id="ProtNLM"/>
    </source>
</evidence>
<evidence type="ECO:0000313" key="3">
    <source>
        <dbReference type="EMBL" id="KAL2284098.1"/>
    </source>
</evidence>
<name>A0ABR4ENT2_9PEZI</name>